<evidence type="ECO:0000256" key="2">
    <source>
        <dbReference type="ARBA" id="ARBA00022692"/>
    </source>
</evidence>
<feature type="transmembrane region" description="Helical" evidence="5">
    <location>
        <begin position="192"/>
        <end position="212"/>
    </location>
</feature>
<dbReference type="InterPro" id="IPR052556">
    <property type="entry name" value="PolySynth_Transporter"/>
</dbReference>
<feature type="transmembrane region" description="Helical" evidence="5">
    <location>
        <begin position="383"/>
        <end position="400"/>
    </location>
</feature>
<dbReference type="PANTHER" id="PTHR43424">
    <property type="entry name" value="LOCUS PUTATIVE PROTEIN 1-RELATED"/>
    <property type="match status" value="1"/>
</dbReference>
<dbReference type="eggNOG" id="COG2244">
    <property type="taxonomic scope" value="Bacteria"/>
</dbReference>
<feature type="transmembrane region" description="Helical" evidence="5">
    <location>
        <begin position="406"/>
        <end position="424"/>
    </location>
</feature>
<comment type="subcellular location">
    <subcellularLocation>
        <location evidence="1">Membrane</location>
        <topology evidence="1">Multi-pass membrane protein</topology>
    </subcellularLocation>
</comment>
<dbReference type="InterPro" id="IPR002797">
    <property type="entry name" value="Polysacc_synth"/>
</dbReference>
<dbReference type="KEGG" id="dol:Dole_0532"/>
<evidence type="ECO:0000256" key="3">
    <source>
        <dbReference type="ARBA" id="ARBA00022989"/>
    </source>
</evidence>
<dbReference type="HOGENOM" id="CLU_022017_6_3_7"/>
<proteinExistence type="predicted"/>
<sequence>MKIQSPLSYLPYGLRGRIEQSPDLMRILNNISWLFFDKFLRMGVGLIVSIWVARYLGPEQFGLMSYAVAFVALFSVIAGLGFNGIAVRDLVQNPSETNTTMGTAFALQALGGLFAFGLTMLTIGFVKPDDGMAKLAVSILAFLMVFNATDVVRYWFESQVQSKYVVWTESGVFLFVSAVKIGLILAKAPLIAFIWVLFAQGLVIATGLIVIYSWRGGDIKAWRPRLYRAKTLLSDSWPLILAGIAYLIYMRIDQIMLGQMVGNEAVGLYTAAVQISEVWYFIPMTITASVFPFIIQAKKKSEDLYTQSLQKLFDLMVALACIVALPITLFADWIVTSLFGLAYHLAGTALSIHIWAGIFFFLQAAGGKWFLIEGLQKHSFYRTLSGAVLNVGLNMVLIPTMGIVGAAWATIASLACASVFFNALHKRTRPLFRMQCQSFFFINRLLKQK</sequence>
<feature type="transmembrane region" description="Helical" evidence="5">
    <location>
        <begin position="39"/>
        <end position="57"/>
    </location>
</feature>
<dbReference type="GO" id="GO:0016020">
    <property type="term" value="C:membrane"/>
    <property type="evidence" value="ECO:0007669"/>
    <property type="project" value="UniProtKB-SubCell"/>
</dbReference>
<gene>
    <name evidence="6" type="ordered locus">Dole_0532</name>
</gene>
<reference evidence="6 7" key="1">
    <citation type="submission" date="2007-10" db="EMBL/GenBank/DDBJ databases">
        <title>Complete sequence of Desulfococcus oleovorans Hxd3.</title>
        <authorList>
            <consortium name="US DOE Joint Genome Institute"/>
            <person name="Copeland A."/>
            <person name="Lucas S."/>
            <person name="Lapidus A."/>
            <person name="Barry K."/>
            <person name="Glavina del Rio T."/>
            <person name="Dalin E."/>
            <person name="Tice H."/>
            <person name="Pitluck S."/>
            <person name="Kiss H."/>
            <person name="Brettin T."/>
            <person name="Bruce D."/>
            <person name="Detter J.C."/>
            <person name="Han C."/>
            <person name="Schmutz J."/>
            <person name="Larimer F."/>
            <person name="Land M."/>
            <person name="Hauser L."/>
            <person name="Kyrpides N."/>
            <person name="Kim E."/>
            <person name="Wawrik B."/>
            <person name="Richardson P."/>
        </authorList>
    </citation>
    <scope>NUCLEOTIDE SEQUENCE [LARGE SCALE GENOMIC DNA]</scope>
    <source>
        <strain evidence="7">DSM 6200 / JCM 39069 / Hxd3</strain>
    </source>
</reference>
<dbReference type="AlphaFoldDB" id="A8ZU30"/>
<keyword evidence="2 5" id="KW-0812">Transmembrane</keyword>
<dbReference type="RefSeq" id="WP_012173961.1">
    <property type="nucleotide sequence ID" value="NC_009943.1"/>
</dbReference>
<dbReference type="Pfam" id="PF01943">
    <property type="entry name" value="Polysacc_synt"/>
    <property type="match status" value="1"/>
</dbReference>
<dbReference type="CDD" id="cd13128">
    <property type="entry name" value="MATE_Wzx_like"/>
    <property type="match status" value="1"/>
</dbReference>
<feature type="transmembrane region" description="Helical" evidence="5">
    <location>
        <begin position="232"/>
        <end position="252"/>
    </location>
</feature>
<feature type="transmembrane region" description="Helical" evidence="5">
    <location>
        <begin position="164"/>
        <end position="186"/>
    </location>
</feature>
<dbReference type="PANTHER" id="PTHR43424:SF1">
    <property type="entry name" value="LOCUS PUTATIVE PROTEIN 1-RELATED"/>
    <property type="match status" value="1"/>
</dbReference>
<organism evidence="6 7">
    <name type="scientific">Desulfosudis oleivorans (strain DSM 6200 / JCM 39069 / Hxd3)</name>
    <name type="common">Desulfococcus oleovorans</name>
    <dbReference type="NCBI Taxonomy" id="96561"/>
    <lineage>
        <taxon>Bacteria</taxon>
        <taxon>Pseudomonadati</taxon>
        <taxon>Thermodesulfobacteriota</taxon>
        <taxon>Desulfobacteria</taxon>
        <taxon>Desulfobacterales</taxon>
        <taxon>Desulfosudaceae</taxon>
        <taxon>Desulfosudis</taxon>
    </lineage>
</organism>
<name>A8ZU30_DESOH</name>
<evidence type="ECO:0000256" key="4">
    <source>
        <dbReference type="ARBA" id="ARBA00023136"/>
    </source>
</evidence>
<keyword evidence="7" id="KW-1185">Reference proteome</keyword>
<evidence type="ECO:0000256" key="1">
    <source>
        <dbReference type="ARBA" id="ARBA00004141"/>
    </source>
</evidence>
<accession>A8ZU30</accession>
<feature type="transmembrane region" description="Helical" evidence="5">
    <location>
        <begin position="63"/>
        <end position="85"/>
    </location>
</feature>
<dbReference type="Proteomes" id="UP000008561">
    <property type="component" value="Chromosome"/>
</dbReference>
<evidence type="ECO:0000313" key="6">
    <source>
        <dbReference type="EMBL" id="ABW66342.1"/>
    </source>
</evidence>
<protein>
    <submittedName>
        <fullName evidence="6">Polysaccharide biosynthesis protein</fullName>
    </submittedName>
</protein>
<dbReference type="STRING" id="96561.Dole_0532"/>
<evidence type="ECO:0000256" key="5">
    <source>
        <dbReference type="SAM" id="Phobius"/>
    </source>
</evidence>
<feature type="transmembrane region" description="Helical" evidence="5">
    <location>
        <begin position="341"/>
        <end position="362"/>
    </location>
</feature>
<dbReference type="EMBL" id="CP000859">
    <property type="protein sequence ID" value="ABW66342.1"/>
    <property type="molecule type" value="Genomic_DNA"/>
</dbReference>
<keyword evidence="4 5" id="KW-0472">Membrane</keyword>
<feature type="transmembrane region" description="Helical" evidence="5">
    <location>
        <begin position="278"/>
        <end position="295"/>
    </location>
</feature>
<feature type="transmembrane region" description="Helical" evidence="5">
    <location>
        <begin position="315"/>
        <end position="335"/>
    </location>
</feature>
<evidence type="ECO:0000313" key="7">
    <source>
        <dbReference type="Proteomes" id="UP000008561"/>
    </source>
</evidence>
<feature type="transmembrane region" description="Helical" evidence="5">
    <location>
        <begin position="132"/>
        <end position="152"/>
    </location>
</feature>
<keyword evidence="3 5" id="KW-1133">Transmembrane helix</keyword>
<feature type="transmembrane region" description="Helical" evidence="5">
    <location>
        <begin position="105"/>
        <end position="126"/>
    </location>
</feature>